<accession>A0ABS9ZIZ8</accession>
<sequence length="180" mass="19485">MSQSPPPIVALQIPESLRIAPRVLCHATSLRKATRRISQLYDAVLAPCGLRSTQRSILIQVARNQAPAVTELAAILVIDRSALAQNLKPLEREGLISVEVDPQDKRSRRVCLTQAGLDKLLESQALWEQAQLCFETSLGQQQACELRELLAKVAALDYGDGAPDTRPVGAAEGCDRGIPG</sequence>
<name>A0ABS9ZIZ8_9PSED</name>
<proteinExistence type="predicted"/>
<dbReference type="InterPro" id="IPR039422">
    <property type="entry name" value="MarR/SlyA-like"/>
</dbReference>
<organism evidence="2 3">
    <name type="scientific">Pseudomonas maioricensis</name>
    <dbReference type="NCBI Taxonomy" id="1766623"/>
    <lineage>
        <taxon>Bacteria</taxon>
        <taxon>Pseudomonadati</taxon>
        <taxon>Pseudomonadota</taxon>
        <taxon>Gammaproteobacteria</taxon>
        <taxon>Pseudomonadales</taxon>
        <taxon>Pseudomonadaceae</taxon>
        <taxon>Pseudomonas</taxon>
    </lineage>
</organism>
<comment type="caution">
    <text evidence="2">The sequence shown here is derived from an EMBL/GenBank/DDBJ whole genome shotgun (WGS) entry which is preliminary data.</text>
</comment>
<evidence type="ECO:0000313" key="2">
    <source>
        <dbReference type="EMBL" id="MCI8209838.1"/>
    </source>
</evidence>
<protein>
    <submittedName>
        <fullName evidence="2">MarR family transcriptional regulator</fullName>
    </submittedName>
</protein>
<dbReference type="SUPFAM" id="SSF46785">
    <property type="entry name" value="Winged helix' DNA-binding domain"/>
    <property type="match status" value="1"/>
</dbReference>
<dbReference type="Pfam" id="PF01047">
    <property type="entry name" value="MarR"/>
    <property type="match status" value="1"/>
</dbReference>
<dbReference type="RefSeq" id="WP_243245746.1">
    <property type="nucleotide sequence ID" value="NZ_LOHG01000005.1"/>
</dbReference>
<dbReference type="PANTHER" id="PTHR33164:SF105">
    <property type="entry name" value="TRANSCRIPTIONAL REPRESSOR PROTEIN-RELATED"/>
    <property type="match status" value="1"/>
</dbReference>
<dbReference type="InterPro" id="IPR036388">
    <property type="entry name" value="WH-like_DNA-bd_sf"/>
</dbReference>
<dbReference type="SMART" id="SM00347">
    <property type="entry name" value="HTH_MARR"/>
    <property type="match status" value="1"/>
</dbReference>
<evidence type="ECO:0000313" key="3">
    <source>
        <dbReference type="Proteomes" id="UP001320513"/>
    </source>
</evidence>
<gene>
    <name evidence="2" type="ORF">AUC61_09850</name>
</gene>
<dbReference type="InterPro" id="IPR036390">
    <property type="entry name" value="WH_DNA-bd_sf"/>
</dbReference>
<dbReference type="Proteomes" id="UP001320513">
    <property type="component" value="Unassembled WGS sequence"/>
</dbReference>
<dbReference type="Gene3D" id="1.10.10.10">
    <property type="entry name" value="Winged helix-like DNA-binding domain superfamily/Winged helix DNA-binding domain"/>
    <property type="match status" value="1"/>
</dbReference>
<reference evidence="2 3" key="1">
    <citation type="submission" date="2015-12" db="EMBL/GenBank/DDBJ databases">
        <title>Phylogenomics in the description of a new species in the Pseudomonas syringae group.</title>
        <authorList>
            <person name="Busquets A."/>
            <person name="Gomila M."/>
            <person name="Beiki F."/>
            <person name="Rahimian H."/>
            <person name="Mulet M."/>
            <person name="Sanchez D."/>
            <person name="Garcia-Valdes E."/>
            <person name="Lalucat J."/>
        </authorList>
    </citation>
    <scope>NUCLEOTIDE SEQUENCE [LARGE SCALE GENOMIC DNA]</scope>
    <source>
        <strain evidence="2 3">S25</strain>
    </source>
</reference>
<feature type="domain" description="HTH marR-type" evidence="1">
    <location>
        <begin position="27"/>
        <end position="155"/>
    </location>
</feature>
<evidence type="ECO:0000259" key="1">
    <source>
        <dbReference type="PROSITE" id="PS50995"/>
    </source>
</evidence>
<keyword evidence="3" id="KW-1185">Reference proteome</keyword>
<dbReference type="PROSITE" id="PS50995">
    <property type="entry name" value="HTH_MARR_2"/>
    <property type="match status" value="1"/>
</dbReference>
<dbReference type="PANTHER" id="PTHR33164">
    <property type="entry name" value="TRANSCRIPTIONAL REGULATOR, MARR FAMILY"/>
    <property type="match status" value="1"/>
</dbReference>
<dbReference type="EMBL" id="LOHG01000005">
    <property type="protein sequence ID" value="MCI8209838.1"/>
    <property type="molecule type" value="Genomic_DNA"/>
</dbReference>
<dbReference type="InterPro" id="IPR000835">
    <property type="entry name" value="HTH_MarR-typ"/>
</dbReference>